<name>A0A9Q8LDZ9_PASFU</name>
<feature type="domain" description="Lysine-specific metallo-endopeptidase" evidence="3">
    <location>
        <begin position="74"/>
        <end position="208"/>
    </location>
</feature>
<keyword evidence="2" id="KW-0732">Signal</keyword>
<reference evidence="4" key="1">
    <citation type="submission" date="2021-12" db="EMBL/GenBank/DDBJ databases">
        <authorList>
            <person name="Zaccaron A."/>
            <person name="Stergiopoulos I."/>
        </authorList>
    </citation>
    <scope>NUCLEOTIDE SEQUENCE</scope>
    <source>
        <strain evidence="4">Race5_Kim</strain>
    </source>
</reference>
<dbReference type="KEGG" id="ffu:CLAFUR5_07904"/>
<keyword evidence="1" id="KW-0472">Membrane</keyword>
<evidence type="ECO:0000313" key="5">
    <source>
        <dbReference type="Proteomes" id="UP000756132"/>
    </source>
</evidence>
<protein>
    <recommendedName>
        <fullName evidence="3">Lysine-specific metallo-endopeptidase domain-containing protein</fullName>
    </recommendedName>
</protein>
<feature type="chain" id="PRO_5040329326" description="Lysine-specific metallo-endopeptidase domain-containing protein" evidence="2">
    <location>
        <begin position="20"/>
        <end position="275"/>
    </location>
</feature>
<keyword evidence="5" id="KW-1185">Reference proteome</keyword>
<organism evidence="4 5">
    <name type="scientific">Passalora fulva</name>
    <name type="common">Tomato leaf mold</name>
    <name type="synonym">Cladosporium fulvum</name>
    <dbReference type="NCBI Taxonomy" id="5499"/>
    <lineage>
        <taxon>Eukaryota</taxon>
        <taxon>Fungi</taxon>
        <taxon>Dikarya</taxon>
        <taxon>Ascomycota</taxon>
        <taxon>Pezizomycotina</taxon>
        <taxon>Dothideomycetes</taxon>
        <taxon>Dothideomycetidae</taxon>
        <taxon>Mycosphaerellales</taxon>
        <taxon>Mycosphaerellaceae</taxon>
        <taxon>Fulvia</taxon>
    </lineage>
</organism>
<feature type="transmembrane region" description="Helical" evidence="1">
    <location>
        <begin position="249"/>
        <end position="268"/>
    </location>
</feature>
<sequence length="275" mass="30786">MKLPRALQIILFLTTAVAAFTEANVLNCKGNTAAVVDAINAAKDVVELVVDTHAGIVPDKGYHISSAYREELHEFFFGALSQQDRDYVKGVFIKMNDSLDTMTWTCAQDLDDCNRWGAGAYVSGGLPNITICPVHFSDSFHDQTRRMIHEATHVDGISYPHSRFSWTGLFDVFRSSEHGVYRLPRAAQLAKCAPKAAMFNADNYALYAMQLSYAHRTGREVLPEVVSTESISSWAAWIDARPDIRFCTLVAVSWPFIFVTLLWLRFILTEILGLL</sequence>
<proteinExistence type="predicted"/>
<dbReference type="GO" id="GO:0004222">
    <property type="term" value="F:metalloendopeptidase activity"/>
    <property type="evidence" value="ECO:0007669"/>
    <property type="project" value="InterPro"/>
</dbReference>
<dbReference type="InterPro" id="IPR024079">
    <property type="entry name" value="MetalloPept_cat_dom_sf"/>
</dbReference>
<gene>
    <name evidence="4" type="ORF">CLAFUR5_07904</name>
</gene>
<dbReference type="EMBL" id="CP090165">
    <property type="protein sequence ID" value="UJO15671.1"/>
    <property type="molecule type" value="Genomic_DNA"/>
</dbReference>
<reference evidence="4" key="2">
    <citation type="journal article" date="2022" name="Microb. Genom.">
        <title>A chromosome-scale genome assembly of the tomato pathogen Cladosporium fulvum reveals a compartmentalized genome architecture and the presence of a dispensable chromosome.</title>
        <authorList>
            <person name="Zaccaron A.Z."/>
            <person name="Chen L.H."/>
            <person name="Samaras A."/>
            <person name="Stergiopoulos I."/>
        </authorList>
    </citation>
    <scope>NUCLEOTIDE SEQUENCE</scope>
    <source>
        <strain evidence="4">Race5_Kim</strain>
    </source>
</reference>
<accession>A0A9Q8LDZ9</accession>
<dbReference type="SUPFAM" id="SSF55486">
    <property type="entry name" value="Metalloproteases ('zincins'), catalytic domain"/>
    <property type="match status" value="1"/>
</dbReference>
<dbReference type="Gene3D" id="3.40.390.10">
    <property type="entry name" value="Collagenase (Catalytic Domain)"/>
    <property type="match status" value="1"/>
</dbReference>
<evidence type="ECO:0000259" key="3">
    <source>
        <dbReference type="Pfam" id="PF14521"/>
    </source>
</evidence>
<dbReference type="InterPro" id="IPR029463">
    <property type="entry name" value="Lys_MEP"/>
</dbReference>
<evidence type="ECO:0000256" key="2">
    <source>
        <dbReference type="SAM" id="SignalP"/>
    </source>
</evidence>
<feature type="signal peptide" evidence="2">
    <location>
        <begin position="1"/>
        <end position="19"/>
    </location>
</feature>
<evidence type="ECO:0000256" key="1">
    <source>
        <dbReference type="SAM" id="Phobius"/>
    </source>
</evidence>
<dbReference type="GeneID" id="71987782"/>
<dbReference type="Pfam" id="PF14521">
    <property type="entry name" value="Aspzincin_M35"/>
    <property type="match status" value="1"/>
</dbReference>
<keyword evidence="1" id="KW-0812">Transmembrane</keyword>
<evidence type="ECO:0000313" key="4">
    <source>
        <dbReference type="EMBL" id="UJO15671.1"/>
    </source>
</evidence>
<dbReference type="Proteomes" id="UP000756132">
    <property type="component" value="Chromosome 3"/>
</dbReference>
<dbReference type="AlphaFoldDB" id="A0A9Q8LDZ9"/>
<dbReference type="RefSeq" id="XP_047760037.1">
    <property type="nucleotide sequence ID" value="XM_047907052.1"/>
</dbReference>
<keyword evidence="1" id="KW-1133">Transmembrane helix</keyword>